<dbReference type="OrthoDB" id="411646at2759"/>
<proteinExistence type="predicted"/>
<dbReference type="GO" id="GO:0043005">
    <property type="term" value="C:neuron projection"/>
    <property type="evidence" value="ECO:0007669"/>
    <property type="project" value="TreeGrafter"/>
</dbReference>
<protein>
    <submittedName>
        <fullName evidence="1">ANKRD27</fullName>
    </submittedName>
</protein>
<dbReference type="GO" id="GO:0045022">
    <property type="term" value="P:early endosome to late endosome transport"/>
    <property type="evidence" value="ECO:0007669"/>
    <property type="project" value="TreeGrafter"/>
</dbReference>
<dbReference type="AlphaFoldDB" id="A0A6J8CWS3"/>
<dbReference type="PANTHER" id="PTHR24170">
    <property type="entry name" value="ANKYRIN REPEAT DOMAIN-CONTAINING PROTEIN 27"/>
    <property type="match status" value="1"/>
</dbReference>
<dbReference type="GO" id="GO:0097422">
    <property type="term" value="C:tubular endosome"/>
    <property type="evidence" value="ECO:0007669"/>
    <property type="project" value="TreeGrafter"/>
</dbReference>
<keyword evidence="2" id="KW-1185">Reference proteome</keyword>
<dbReference type="GO" id="GO:0005769">
    <property type="term" value="C:early endosome"/>
    <property type="evidence" value="ECO:0007669"/>
    <property type="project" value="TreeGrafter"/>
</dbReference>
<organism evidence="1 2">
    <name type="scientific">Mytilus coruscus</name>
    <name type="common">Sea mussel</name>
    <dbReference type="NCBI Taxonomy" id="42192"/>
    <lineage>
        <taxon>Eukaryota</taxon>
        <taxon>Metazoa</taxon>
        <taxon>Spiralia</taxon>
        <taxon>Lophotrochozoa</taxon>
        <taxon>Mollusca</taxon>
        <taxon>Bivalvia</taxon>
        <taxon>Autobranchia</taxon>
        <taxon>Pteriomorphia</taxon>
        <taxon>Mytilida</taxon>
        <taxon>Mytiloidea</taxon>
        <taxon>Mytilidae</taxon>
        <taxon>Mytilinae</taxon>
        <taxon>Mytilus</taxon>
    </lineage>
</organism>
<name>A0A6J8CWS3_MYTCO</name>
<evidence type="ECO:0000313" key="2">
    <source>
        <dbReference type="Proteomes" id="UP000507470"/>
    </source>
</evidence>
<reference evidence="1 2" key="1">
    <citation type="submission" date="2020-06" db="EMBL/GenBank/DDBJ databases">
        <authorList>
            <person name="Li R."/>
            <person name="Bekaert M."/>
        </authorList>
    </citation>
    <scope>NUCLEOTIDE SEQUENCE [LARGE SCALE GENOMIC DNA]</scope>
    <source>
        <strain evidence="2">wild</strain>
    </source>
</reference>
<dbReference type="GO" id="GO:0030133">
    <property type="term" value="C:transport vesicle"/>
    <property type="evidence" value="ECO:0007669"/>
    <property type="project" value="TreeGrafter"/>
</dbReference>
<dbReference type="GO" id="GO:0048812">
    <property type="term" value="P:neuron projection morphogenesis"/>
    <property type="evidence" value="ECO:0007669"/>
    <property type="project" value="TreeGrafter"/>
</dbReference>
<dbReference type="InterPro" id="IPR037191">
    <property type="entry name" value="VPS9_dom_sf"/>
</dbReference>
<gene>
    <name evidence="1" type="ORF">MCOR_33700</name>
</gene>
<sequence length="293" mass="33466">MVDKYDEDLYENPFFIALQTNFPQLNEKATSSCWTVCIPRYSSVEHGSFTEHDVKDHIIITTQAETDFYSTWSGKKVCITDGKLALKIGNEENMVPILFEETFYNNSDESYKVLCIGWPLNTIPKDNVKNDHLKTAARPATYEECCRLLFGHSGSRRSQDAVDKLLDSFAKSYQISGEKFVDIVDIASTQYTKVMQTAMKDSIVRRQAQESQGNMDNLKFAVEAYMMQAIHKELFQVILTNFSSQDTDINKMRRNLKDINLNNLGVKSDFISNIVPARKELVRLNSTPHLLEG</sequence>
<dbReference type="GO" id="GO:0005770">
    <property type="term" value="C:late endosome"/>
    <property type="evidence" value="ECO:0007669"/>
    <property type="project" value="TreeGrafter"/>
</dbReference>
<dbReference type="Proteomes" id="UP000507470">
    <property type="component" value="Unassembled WGS sequence"/>
</dbReference>
<dbReference type="InterPro" id="IPR051248">
    <property type="entry name" value="UPF0507/Ank_repeat_27"/>
</dbReference>
<dbReference type="GO" id="GO:0005085">
    <property type="term" value="F:guanyl-nucleotide exchange factor activity"/>
    <property type="evidence" value="ECO:0007669"/>
    <property type="project" value="TreeGrafter"/>
</dbReference>
<dbReference type="EMBL" id="CACVKT020006027">
    <property type="protein sequence ID" value="CAC5399434.1"/>
    <property type="molecule type" value="Genomic_DNA"/>
</dbReference>
<evidence type="ECO:0000313" key="1">
    <source>
        <dbReference type="EMBL" id="CAC5399434.1"/>
    </source>
</evidence>
<dbReference type="PANTHER" id="PTHR24170:SF2">
    <property type="entry name" value="ANKYRIN REPEAT DOMAIN-CONTAINING PROTEIN 27"/>
    <property type="match status" value="1"/>
</dbReference>
<dbReference type="GO" id="GO:0000149">
    <property type="term" value="F:SNARE binding"/>
    <property type="evidence" value="ECO:0007669"/>
    <property type="project" value="TreeGrafter"/>
</dbReference>
<dbReference type="GO" id="GO:0005886">
    <property type="term" value="C:plasma membrane"/>
    <property type="evidence" value="ECO:0007669"/>
    <property type="project" value="TreeGrafter"/>
</dbReference>
<dbReference type="SUPFAM" id="SSF109993">
    <property type="entry name" value="VPS9 domain"/>
    <property type="match status" value="1"/>
</dbReference>
<accession>A0A6J8CWS3</accession>